<dbReference type="InterPro" id="IPR000600">
    <property type="entry name" value="ROK"/>
</dbReference>
<accession>A0A7S2RJX9</accession>
<dbReference type="Gene3D" id="3.30.420.40">
    <property type="match status" value="2"/>
</dbReference>
<dbReference type="PROSITE" id="PS01125">
    <property type="entry name" value="ROK"/>
    <property type="match status" value="1"/>
</dbReference>
<dbReference type="EMBL" id="HBHK01006889">
    <property type="protein sequence ID" value="CAD9673110.1"/>
    <property type="molecule type" value="Transcribed_RNA"/>
</dbReference>
<dbReference type="AlphaFoldDB" id="A0A7S2RJX9"/>
<sequence length="363" mass="38714">MGRDLVVASLSLGLLGFGAGFGICRKFFNEASGGDESGAWEHRKKYLIGIDIGGTAVKLGIITCAGDIVVNHQEYIQDASFDGVVKLIEKLVQKCLEESGLCLERDVVGAGVGIPGFIDSEHGEVTFAANFPTWPRDAPLAQRLQHVLDVRPRIENDANTALLAEVWIGAASRSNDVVMLTLGTGVGSAMVCDGKLLRGSCGKAGEVGHMIIQVDGRPSPNTGVNGIVEEYVSARSVGVIAQERAASSKSNSKLKQLESVTCKDVFDLAKQGDPLSVEIVEETFDLLGVICINMVRVFDTSTIIIGGGMIAAGQFLLDGIKKRFRHHHWTLNTPTCDVRLAQLGTTSGMIGAAYLAHPLKRIQ</sequence>
<dbReference type="PANTHER" id="PTHR18964">
    <property type="entry name" value="ROK (REPRESSOR, ORF, KINASE) FAMILY"/>
    <property type="match status" value="1"/>
</dbReference>
<proteinExistence type="predicted"/>
<dbReference type="SUPFAM" id="SSF53067">
    <property type="entry name" value="Actin-like ATPase domain"/>
    <property type="match status" value="1"/>
</dbReference>
<evidence type="ECO:0000313" key="2">
    <source>
        <dbReference type="EMBL" id="CAD9673113.1"/>
    </source>
</evidence>
<dbReference type="InterPro" id="IPR043129">
    <property type="entry name" value="ATPase_NBD"/>
</dbReference>
<gene>
    <name evidence="1" type="ORF">QSP1433_LOCUS4194</name>
    <name evidence="2" type="ORF">QSP1433_LOCUS4195</name>
</gene>
<reference evidence="1" key="1">
    <citation type="submission" date="2021-01" db="EMBL/GenBank/DDBJ databases">
        <authorList>
            <person name="Corre E."/>
            <person name="Pelletier E."/>
            <person name="Niang G."/>
            <person name="Scheremetjew M."/>
            <person name="Finn R."/>
            <person name="Kale V."/>
            <person name="Holt S."/>
            <person name="Cochrane G."/>
            <person name="Meng A."/>
            <person name="Brown T."/>
            <person name="Cohen L."/>
        </authorList>
    </citation>
    <scope>NUCLEOTIDE SEQUENCE</scope>
    <source>
        <strain evidence="1">NY070348D</strain>
    </source>
</reference>
<dbReference type="GO" id="GO:0009384">
    <property type="term" value="F:N-acylmannosamine kinase activity"/>
    <property type="evidence" value="ECO:0007669"/>
    <property type="project" value="TreeGrafter"/>
</dbReference>
<protein>
    <recommendedName>
        <fullName evidence="3">Glucokinase</fullName>
    </recommendedName>
</protein>
<dbReference type="InterPro" id="IPR049874">
    <property type="entry name" value="ROK_cs"/>
</dbReference>
<name>A0A7S2RJX9_9STRA</name>
<dbReference type="PANTHER" id="PTHR18964:SF149">
    <property type="entry name" value="BIFUNCTIONAL UDP-N-ACETYLGLUCOSAMINE 2-EPIMERASE_N-ACETYLMANNOSAMINE KINASE"/>
    <property type="match status" value="1"/>
</dbReference>
<dbReference type="EMBL" id="HBHK01006890">
    <property type="protein sequence ID" value="CAD9673113.1"/>
    <property type="molecule type" value="Transcribed_RNA"/>
</dbReference>
<dbReference type="Pfam" id="PF00480">
    <property type="entry name" value="ROK"/>
    <property type="match status" value="1"/>
</dbReference>
<evidence type="ECO:0000313" key="1">
    <source>
        <dbReference type="EMBL" id="CAD9673110.1"/>
    </source>
</evidence>
<organism evidence="1">
    <name type="scientific">Mucochytrium quahogii</name>
    <dbReference type="NCBI Taxonomy" id="96639"/>
    <lineage>
        <taxon>Eukaryota</taxon>
        <taxon>Sar</taxon>
        <taxon>Stramenopiles</taxon>
        <taxon>Bigyra</taxon>
        <taxon>Labyrinthulomycetes</taxon>
        <taxon>Thraustochytrida</taxon>
        <taxon>Thraustochytriidae</taxon>
        <taxon>Mucochytrium</taxon>
    </lineage>
</organism>
<evidence type="ECO:0008006" key="3">
    <source>
        <dbReference type="Google" id="ProtNLM"/>
    </source>
</evidence>
<dbReference type="GO" id="GO:0008761">
    <property type="term" value="F:UDP-N-acetylglucosamine 2-epimerase activity"/>
    <property type="evidence" value="ECO:0007669"/>
    <property type="project" value="TreeGrafter"/>
</dbReference>